<name>N1PL32_DOTSN</name>
<dbReference type="OrthoDB" id="5416037at2759"/>
<proteinExistence type="predicted"/>
<feature type="region of interest" description="Disordered" evidence="1">
    <location>
        <begin position="37"/>
        <end position="61"/>
    </location>
</feature>
<keyword evidence="2" id="KW-0472">Membrane</keyword>
<dbReference type="OMA" id="DSKEPRM"/>
<reference evidence="4 5" key="2">
    <citation type="journal article" date="2012" name="PLoS Pathog.">
        <title>Diverse lifestyles and strategies of plant pathogenesis encoded in the genomes of eighteen Dothideomycetes fungi.</title>
        <authorList>
            <person name="Ohm R.A."/>
            <person name="Feau N."/>
            <person name="Henrissat B."/>
            <person name="Schoch C.L."/>
            <person name="Horwitz B.A."/>
            <person name="Barry K.W."/>
            <person name="Condon B.J."/>
            <person name="Copeland A.C."/>
            <person name="Dhillon B."/>
            <person name="Glaser F."/>
            <person name="Hesse C.N."/>
            <person name="Kosti I."/>
            <person name="LaButti K."/>
            <person name="Lindquist E.A."/>
            <person name="Lucas S."/>
            <person name="Salamov A.A."/>
            <person name="Bradshaw R.E."/>
            <person name="Ciuffetti L."/>
            <person name="Hamelin R.C."/>
            <person name="Kema G.H.J."/>
            <person name="Lawrence C."/>
            <person name="Scott J.A."/>
            <person name="Spatafora J.W."/>
            <person name="Turgeon B.G."/>
            <person name="de Wit P.J.G.M."/>
            <person name="Zhong S."/>
            <person name="Goodwin S.B."/>
            <person name="Grigoriev I.V."/>
        </authorList>
    </citation>
    <scope>NUCLEOTIDE SEQUENCE [LARGE SCALE GENOMIC DNA]</scope>
    <source>
        <strain evidence="5">NZE10 / CBS 128990</strain>
    </source>
</reference>
<reference evidence="5" key="1">
    <citation type="journal article" date="2012" name="PLoS Genet.">
        <title>The genomes of the fungal plant pathogens Cladosporium fulvum and Dothistroma septosporum reveal adaptation to different hosts and lifestyles but also signatures of common ancestry.</title>
        <authorList>
            <person name="de Wit P.J.G.M."/>
            <person name="van der Burgt A."/>
            <person name="Oekmen B."/>
            <person name="Stergiopoulos I."/>
            <person name="Abd-Elsalam K.A."/>
            <person name="Aerts A.L."/>
            <person name="Bahkali A.H."/>
            <person name="Beenen H.G."/>
            <person name="Chettri P."/>
            <person name="Cox M.P."/>
            <person name="Datema E."/>
            <person name="de Vries R.P."/>
            <person name="Dhillon B."/>
            <person name="Ganley A.R."/>
            <person name="Griffiths S.A."/>
            <person name="Guo Y."/>
            <person name="Hamelin R.C."/>
            <person name="Henrissat B."/>
            <person name="Kabir M.S."/>
            <person name="Jashni M.K."/>
            <person name="Kema G."/>
            <person name="Klaubauf S."/>
            <person name="Lapidus A."/>
            <person name="Levasseur A."/>
            <person name="Lindquist E."/>
            <person name="Mehrabi R."/>
            <person name="Ohm R.A."/>
            <person name="Owen T.J."/>
            <person name="Salamov A."/>
            <person name="Schwelm A."/>
            <person name="Schijlen E."/>
            <person name="Sun H."/>
            <person name="van den Burg H.A."/>
            <person name="van Ham R.C.H.J."/>
            <person name="Zhang S."/>
            <person name="Goodwin S.B."/>
            <person name="Grigoriev I.V."/>
            <person name="Collemare J."/>
            <person name="Bradshaw R.E."/>
        </authorList>
    </citation>
    <scope>NUCLEOTIDE SEQUENCE [LARGE SCALE GENOMIC DNA]</scope>
    <source>
        <strain evidence="5">NZE10 / CBS 128990</strain>
    </source>
</reference>
<protein>
    <recommendedName>
        <fullName evidence="3">DUF6594 domain-containing protein</fullName>
    </recommendedName>
</protein>
<evidence type="ECO:0000313" key="4">
    <source>
        <dbReference type="EMBL" id="EME42255.1"/>
    </source>
</evidence>
<feature type="transmembrane region" description="Helical" evidence="2">
    <location>
        <begin position="160"/>
        <end position="183"/>
    </location>
</feature>
<dbReference type="STRING" id="675120.N1PL32"/>
<dbReference type="EMBL" id="KB446541">
    <property type="protein sequence ID" value="EME42255.1"/>
    <property type="molecule type" value="Genomic_DNA"/>
</dbReference>
<keyword evidence="2" id="KW-0812">Transmembrane</keyword>
<dbReference type="AlphaFoldDB" id="N1PL32"/>
<dbReference type="eggNOG" id="ENOG502SQVM">
    <property type="taxonomic scope" value="Eukaryota"/>
</dbReference>
<dbReference type="PANTHER" id="PTHR34502:SF6">
    <property type="entry name" value="DUF6594 DOMAIN-CONTAINING PROTEIN"/>
    <property type="match status" value="1"/>
</dbReference>
<feature type="non-terminal residue" evidence="4">
    <location>
        <position position="1"/>
    </location>
</feature>
<accession>N1PL32</accession>
<evidence type="ECO:0000256" key="1">
    <source>
        <dbReference type="SAM" id="MobiDB-lite"/>
    </source>
</evidence>
<feature type="domain" description="DUF6594" evidence="3">
    <location>
        <begin position="1"/>
        <end position="186"/>
    </location>
</feature>
<feature type="compositionally biased region" description="Basic and acidic residues" evidence="1">
    <location>
        <begin position="45"/>
        <end position="55"/>
    </location>
</feature>
<dbReference type="HOGENOM" id="CLU_1229714_0_0_1"/>
<organism evidence="4 5">
    <name type="scientific">Dothistroma septosporum (strain NZE10 / CBS 128990)</name>
    <name type="common">Red band needle blight fungus</name>
    <name type="synonym">Mycosphaerella pini</name>
    <dbReference type="NCBI Taxonomy" id="675120"/>
    <lineage>
        <taxon>Eukaryota</taxon>
        <taxon>Fungi</taxon>
        <taxon>Dikarya</taxon>
        <taxon>Ascomycota</taxon>
        <taxon>Pezizomycotina</taxon>
        <taxon>Dothideomycetes</taxon>
        <taxon>Dothideomycetidae</taxon>
        <taxon>Mycosphaerellales</taxon>
        <taxon>Mycosphaerellaceae</taxon>
        <taxon>Dothistroma</taxon>
    </lineage>
</organism>
<gene>
    <name evidence="4" type="ORF">DOTSEDRAFT_110065</name>
</gene>
<evidence type="ECO:0000256" key="2">
    <source>
        <dbReference type="SAM" id="Phobius"/>
    </source>
</evidence>
<evidence type="ECO:0000259" key="3">
    <source>
        <dbReference type="Pfam" id="PF20237"/>
    </source>
</evidence>
<keyword evidence="5" id="KW-1185">Reference proteome</keyword>
<dbReference type="Proteomes" id="UP000016933">
    <property type="component" value="Unassembled WGS sequence"/>
</dbReference>
<dbReference type="PANTHER" id="PTHR34502">
    <property type="entry name" value="DUF6594 DOMAIN-CONTAINING PROTEIN-RELATED"/>
    <property type="match status" value="1"/>
</dbReference>
<keyword evidence="2" id="KW-1133">Transmembrane helix</keyword>
<evidence type="ECO:0000313" key="5">
    <source>
        <dbReference type="Proteomes" id="UP000016933"/>
    </source>
</evidence>
<dbReference type="InterPro" id="IPR046529">
    <property type="entry name" value="DUF6594"/>
</dbReference>
<feature type="non-terminal residue" evidence="4">
    <location>
        <position position="187"/>
    </location>
</feature>
<sequence>PIYRKFEYLNHRILLHLQDELSEMEEHLRQLDEITAQMQPASASGEREPASRRGDAFNGSHIHHQRRELLGRIFLKTEQYNRAIASFAAMTKDSAPAESAKIAAYQGWLKEKAPIHEVEISFLECEKDLIELGKTKPLPPPQLLPDSAYRPTDHTALTCLPAALILPLLLFALIPTLTGRLAVTTLI</sequence>
<dbReference type="Pfam" id="PF20237">
    <property type="entry name" value="DUF6594"/>
    <property type="match status" value="1"/>
</dbReference>